<dbReference type="GO" id="GO:0009055">
    <property type="term" value="F:electron transfer activity"/>
    <property type="evidence" value="ECO:0007669"/>
    <property type="project" value="InterPro"/>
</dbReference>
<feature type="domain" description="Cytochrome c" evidence="4">
    <location>
        <begin position="71"/>
        <end position="180"/>
    </location>
</feature>
<evidence type="ECO:0000256" key="3">
    <source>
        <dbReference type="PROSITE-ProRule" id="PRU00433"/>
    </source>
</evidence>
<dbReference type="GO" id="GO:0046872">
    <property type="term" value="F:metal ion binding"/>
    <property type="evidence" value="ECO:0007669"/>
    <property type="project" value="UniProtKB-KW"/>
</dbReference>
<dbReference type="PATRIC" id="fig|1263870.3.peg.6162"/>
<proteinExistence type="predicted"/>
<evidence type="ECO:0000256" key="1">
    <source>
        <dbReference type="ARBA" id="ARBA00022723"/>
    </source>
</evidence>
<dbReference type="InterPro" id="IPR011478">
    <property type="entry name" value="DUF1585"/>
</dbReference>
<dbReference type="PROSITE" id="PS51007">
    <property type="entry name" value="CYTC"/>
    <property type="match status" value="1"/>
</dbReference>
<dbReference type="Pfam" id="PF07624">
    <property type="entry name" value="PSD2"/>
    <property type="match status" value="1"/>
</dbReference>
<dbReference type="InterPro" id="IPR013039">
    <property type="entry name" value="DUF1588"/>
</dbReference>
<dbReference type="Pfam" id="PF07627">
    <property type="entry name" value="PSCyt3"/>
    <property type="match status" value="1"/>
</dbReference>
<dbReference type="GO" id="GO:0020037">
    <property type="term" value="F:heme binding"/>
    <property type="evidence" value="ECO:0007669"/>
    <property type="project" value="InterPro"/>
</dbReference>
<evidence type="ECO:0000313" key="6">
    <source>
        <dbReference type="Proteomes" id="UP000011885"/>
    </source>
</evidence>
<keyword evidence="3" id="KW-0349">Heme</keyword>
<evidence type="ECO:0000259" key="4">
    <source>
        <dbReference type="PROSITE" id="PS51007"/>
    </source>
</evidence>
<accession>M5TUK7</accession>
<dbReference type="AlphaFoldDB" id="M5TUK7"/>
<reference evidence="5 6" key="1">
    <citation type="journal article" date="2013" name="Mar. Genomics">
        <title>Expression of sulfatases in Rhodopirellula baltica and the diversity of sulfatases in the genus Rhodopirellula.</title>
        <authorList>
            <person name="Wegner C.E."/>
            <person name="Richter-Heitmann T."/>
            <person name="Klindworth A."/>
            <person name="Klockow C."/>
            <person name="Richter M."/>
            <person name="Achstetter T."/>
            <person name="Glockner F.O."/>
            <person name="Harder J."/>
        </authorList>
    </citation>
    <scope>NUCLEOTIDE SEQUENCE [LARGE SCALE GENOMIC DNA]</scope>
    <source>
        <strain evidence="5 6">SM41</strain>
    </source>
</reference>
<dbReference type="InterPro" id="IPR009056">
    <property type="entry name" value="Cyt_c-like_dom"/>
</dbReference>
<organism evidence="5 6">
    <name type="scientific">Rhodopirellula sallentina SM41</name>
    <dbReference type="NCBI Taxonomy" id="1263870"/>
    <lineage>
        <taxon>Bacteria</taxon>
        <taxon>Pseudomonadati</taxon>
        <taxon>Planctomycetota</taxon>
        <taxon>Planctomycetia</taxon>
        <taxon>Pirellulales</taxon>
        <taxon>Pirellulaceae</taxon>
        <taxon>Rhodopirellula</taxon>
    </lineage>
</organism>
<keyword evidence="1 3" id="KW-0479">Metal-binding</keyword>
<evidence type="ECO:0000256" key="2">
    <source>
        <dbReference type="ARBA" id="ARBA00023004"/>
    </source>
</evidence>
<keyword evidence="6" id="KW-1185">Reference proteome</keyword>
<dbReference type="EMBL" id="ANOH01000407">
    <property type="protein sequence ID" value="EMI52719.1"/>
    <property type="molecule type" value="Genomic_DNA"/>
</dbReference>
<sequence>MPGDDFRVMPVPDGSNRGGILSHAGIMMQTGTGDRTSIVERGAFVARKLLNDPPGTPPPLVGELPSTGKAAATMTGAQLVALHRKAPQCASCHNKIDPIGIGLEDLDAVGRFRTVDKRINPNIDKLTRRQRRNVNNLTIEVPLETKGRIQGRRVSGVAEVKRALLSQDQKLAEAYIEALLTMANGRKTGVADKAIVDGIIENARKSDLPALSILVAVLNSDAFKTH</sequence>
<comment type="caution">
    <text evidence="5">The sequence shown here is derived from an EMBL/GenBank/DDBJ whole genome shotgun (WGS) entry which is preliminary data.</text>
</comment>
<protein>
    <submittedName>
        <fullName evidence="5">Protein containing DUF1588</fullName>
    </submittedName>
</protein>
<gene>
    <name evidence="5" type="ORF">RSSM_05810</name>
</gene>
<keyword evidence="2 3" id="KW-0408">Iron</keyword>
<evidence type="ECO:0000313" key="5">
    <source>
        <dbReference type="EMBL" id="EMI52719.1"/>
    </source>
</evidence>
<dbReference type="Proteomes" id="UP000011885">
    <property type="component" value="Unassembled WGS sequence"/>
</dbReference>
<name>M5TUK7_9BACT</name>